<feature type="domain" description="Protein kinase" evidence="9">
    <location>
        <begin position="1144"/>
        <end position="1489"/>
    </location>
</feature>
<evidence type="ECO:0000256" key="1">
    <source>
        <dbReference type="ARBA" id="ARBA00004123"/>
    </source>
</evidence>
<comment type="subcellular location">
    <subcellularLocation>
        <location evidence="2">Chromosome</location>
        <location evidence="2">Telomere</location>
    </subcellularLocation>
    <subcellularLocation>
        <location evidence="1">Nucleus</location>
    </subcellularLocation>
</comment>
<keyword evidence="3" id="KW-0158">Chromosome</keyword>
<comment type="caution">
    <text evidence="10">The sequence shown here is derived from an EMBL/GenBank/DDBJ whole genome shotgun (WGS) entry which is preliminary data.</text>
</comment>
<dbReference type="Pfam" id="PF12231">
    <property type="entry name" value="Rif1_N"/>
    <property type="match status" value="1"/>
</dbReference>
<keyword evidence="7" id="KW-0175">Coiled coil</keyword>
<dbReference type="Proteomes" id="UP001259832">
    <property type="component" value="Unassembled WGS sequence"/>
</dbReference>
<keyword evidence="11" id="KW-1185">Reference proteome</keyword>
<feature type="region of interest" description="Disordered" evidence="8">
    <location>
        <begin position="430"/>
        <end position="459"/>
    </location>
</feature>
<dbReference type="GO" id="GO:0000723">
    <property type="term" value="P:telomere maintenance"/>
    <property type="evidence" value="ECO:0007669"/>
    <property type="project" value="TreeGrafter"/>
</dbReference>
<proteinExistence type="predicted"/>
<feature type="compositionally biased region" description="Polar residues" evidence="8">
    <location>
        <begin position="982"/>
        <end position="998"/>
    </location>
</feature>
<feature type="region of interest" description="Disordered" evidence="8">
    <location>
        <begin position="975"/>
        <end position="1055"/>
    </location>
</feature>
<evidence type="ECO:0000256" key="2">
    <source>
        <dbReference type="ARBA" id="ARBA00004574"/>
    </source>
</evidence>
<evidence type="ECO:0000256" key="8">
    <source>
        <dbReference type="SAM" id="MobiDB-lite"/>
    </source>
</evidence>
<sequence length="2054" mass="230896">MEVAETQLARTLATLTEQEFPLSRGSDMRIDVYLQLEDLLRLEDSEASVIELQSHVPSLLAEICFDLEHNTLSDVLHAALRCLSYLMHHHSLINAISNEYLSFFLGELVRLLFSTQDQNTYKLSLWCLTVQNIPAERHKLLPRTVEGLVQAVVNPFKSRAIEVQALKGLHLLLVKYPEQLGVDGAVLSIFVRPVASRLASSEASTRTQARLVLEEVSKHLAKWSKETLEMVQQCAEKYMLPVMKAHMERGRPKDAVYLWRLTLKLLKQRFSCDLGRLNQVLYVPEKCMEDEDAAVRLMAMQAWGDVVNVCHERPDWLFNKAVVNLLAWPIKMSLEQELLLNVMDATFLSWQKIVGVAVGDFNEYCVAQRRAVKAGQPQNVPEWKSWFGELVISPLATLFNKPLYVKNGLSVELEQYIEFAKKMWDPMPLESDKSMSSPSFNESSTTTTLGGSTLDEPGRVKDLSAREAPKDKEQNLTSDQSYNHCCITTESIGVAFLLEDVFCAVQNLIKMSDESRAEHSKTRVNDLMMAIWNGVCERIEAGSTRDGVTSSLGLHLLRMCIDFSFGILRPASEEIIEVEASSVVIASVGFGLEWQLRLLAPLVSGFESPDALQTVLLHPKSQLFSHITQRMEYLKDMYVQCIVVLEKWNGSKAGELHVDFTDRANVTLYLVFNLLFEYAVFVDDINNDRVDEKTSTLISLDAVTKKLLWGVEGCAQEKTPGMKAVVHFGEESIRAAHDLTNYDFQESGKKSMLDELVGVSKSLREHTAESQQNASLLLDLHNSISSSGVAISTSLSDDSDSDDREEKVVQKSEYVVASLDTTTSSPCLLSASPVELSPSSPTDRKTKSTEEKATSAPTTPQKTEVAKQKDSTTSEVNMVPPPVGSQSAPPKLTAVRSQRPIISTPQCIYPDLVGCSEAIVSFYRHFPLGFRPFFSFYKIKTVGDLSALPVEKVRTFGLKDPVSTVRRALDEFNGRKGRMKTITGSPFRQRSGSGSTIPGHQGPKRPFHPENSGVPPLSLDKRAPKRTKRSLALEGDEEDKEDKEGAPSQPKLADRVTFCLQAGDTGETRITRPGEDSQDQLNPFENEDKESLQEKMDTVTLKLLQHLRRSAYYMDKLVAEEENMQSEESLRSSVENVGGVITNYQEAHELVTRLAQKLQIAAETSSDRGLAIKRWEISLNGEKEDVIAQTPHWKVRKGIYGGANVVVYSCRSSPLKLELWSATLDTVQQWTAPCPHPNIVQFLGVVTTPDHVQSDSPPPNECIVMEHLPTSLYDVLHRDNVSLSRWEIALISIQILRGLLSLHRKQQTLGVCLTSKKVMMGGSNGIKLRRFGLELILRSGKAPRQLPSAALKTVYEMAPESRSTVKSSTDCSSVFLPCSLSPSQPSSEVMSATPGSNFLLDNEFTTETQDLFAFGVLLLEMCTKEKPTNELFNRISLSKQIDPVFYDVLQLTLSLGSIASFEAHRKSSMRVTTENLLSILVTNEQQRAVEELRLSSASFPCFLHADRYFVAKEMEQLDVKLKERDRRGEIDLKRLTAVEQELMEEQNNFSILVLQLEQAQRECVLKMEENLRQQTRLDTYEQSNRESDAEITRLVAQIQAQAEQLAELQTSLEKERQKVETLQLARVSDAEEKQGLLFEILKLKEEKRKVTAEKEAVEADCEAIARKVGGEKEVVEDLEGRLIQAIHRWEEEQRIRRRADRQAECTSRQLLRMEEERSRYSNVLQRSPTGKRAPKASLSYVLDLKDKEIKELTHQLQESINGQTLLQTDIARQQAECVELRSERKSLLLQQANTQSELVSLSSQIEEQQRVIAGLHEQLKRANGEIEALKSRINDFEEELERQAKKKADEDKARKLRQCLTPQCDAPRYLVGASGYCKECEERSGQTVSSSVKQQRHRRHRSWDDASLGGAGVRKNSKNTPIMKLVQVLSGGNDDSRVESSDQQQLLEALKQLTLLLKSDESLKDDLPECLVIKSILALMHHQRNSLVLQLECCRCLSVVVFNHDRNRLIVVAEGGMDPVIAAMKNFHLEAKMQETSCVLLTNLAHNCGKNLLL</sequence>
<dbReference type="GO" id="GO:0004672">
    <property type="term" value="F:protein kinase activity"/>
    <property type="evidence" value="ECO:0007669"/>
    <property type="project" value="InterPro"/>
</dbReference>
<dbReference type="GO" id="GO:0005524">
    <property type="term" value="F:ATP binding"/>
    <property type="evidence" value="ECO:0007669"/>
    <property type="project" value="InterPro"/>
</dbReference>
<feature type="compositionally biased region" description="Low complexity" evidence="8">
    <location>
        <begin position="443"/>
        <end position="454"/>
    </location>
</feature>
<dbReference type="PROSITE" id="PS50011">
    <property type="entry name" value="PROTEIN_KINASE_DOM"/>
    <property type="match status" value="1"/>
</dbReference>
<gene>
    <name evidence="10" type="ORF">P3T76_008528</name>
</gene>
<dbReference type="InterPro" id="IPR000225">
    <property type="entry name" value="Armadillo"/>
</dbReference>
<dbReference type="SUPFAM" id="SSF56112">
    <property type="entry name" value="Protein kinase-like (PK-like)"/>
    <property type="match status" value="1"/>
</dbReference>
<evidence type="ECO:0000256" key="6">
    <source>
        <dbReference type="ARBA" id="ARBA00023306"/>
    </source>
</evidence>
<evidence type="ECO:0000313" key="10">
    <source>
        <dbReference type="EMBL" id="KAK1939144.1"/>
    </source>
</evidence>
<feature type="coiled-coil region" evidence="7">
    <location>
        <begin position="1770"/>
        <end position="1853"/>
    </location>
</feature>
<protein>
    <submittedName>
        <fullName evidence="10">Telomere-associated protein RIF1</fullName>
    </submittedName>
</protein>
<evidence type="ECO:0000313" key="11">
    <source>
        <dbReference type="Proteomes" id="UP001259832"/>
    </source>
</evidence>
<keyword evidence="6" id="KW-0131">Cell cycle</keyword>
<dbReference type="PANTHER" id="PTHR22928">
    <property type="entry name" value="TELOMERE-ASSOCIATED PROTEIN RIF1"/>
    <property type="match status" value="1"/>
</dbReference>
<dbReference type="Gene3D" id="1.25.10.10">
    <property type="entry name" value="Leucine-rich Repeat Variant"/>
    <property type="match status" value="2"/>
</dbReference>
<dbReference type="InterPro" id="IPR000719">
    <property type="entry name" value="Prot_kinase_dom"/>
</dbReference>
<dbReference type="SMART" id="SM00185">
    <property type="entry name" value="ARM"/>
    <property type="match status" value="2"/>
</dbReference>
<evidence type="ECO:0000256" key="4">
    <source>
        <dbReference type="ARBA" id="ARBA00022895"/>
    </source>
</evidence>
<dbReference type="InterPro" id="IPR011009">
    <property type="entry name" value="Kinase-like_dom_sf"/>
</dbReference>
<feature type="region of interest" description="Disordered" evidence="8">
    <location>
        <begin position="1887"/>
        <end position="1914"/>
    </location>
</feature>
<organism evidence="10 11">
    <name type="scientific">Phytophthora citrophthora</name>
    <dbReference type="NCBI Taxonomy" id="4793"/>
    <lineage>
        <taxon>Eukaryota</taxon>
        <taxon>Sar</taxon>
        <taxon>Stramenopiles</taxon>
        <taxon>Oomycota</taxon>
        <taxon>Peronosporomycetes</taxon>
        <taxon>Peronosporales</taxon>
        <taxon>Peronosporaceae</taxon>
        <taxon>Phytophthora</taxon>
    </lineage>
</organism>
<dbReference type="GO" id="GO:0000781">
    <property type="term" value="C:chromosome, telomeric region"/>
    <property type="evidence" value="ECO:0007669"/>
    <property type="project" value="UniProtKB-SubCell"/>
</dbReference>
<dbReference type="GO" id="GO:0005634">
    <property type="term" value="C:nucleus"/>
    <property type="evidence" value="ECO:0007669"/>
    <property type="project" value="UniProtKB-SubCell"/>
</dbReference>
<keyword evidence="5" id="KW-0539">Nucleus</keyword>
<evidence type="ECO:0000259" key="9">
    <source>
        <dbReference type="PROSITE" id="PS50011"/>
    </source>
</evidence>
<dbReference type="SMART" id="SM00220">
    <property type="entry name" value="S_TKc"/>
    <property type="match status" value="1"/>
</dbReference>
<accession>A0AAD9LL01</accession>
<dbReference type="PANTHER" id="PTHR22928:SF3">
    <property type="entry name" value="TELOMERE-ASSOCIATED PROTEIN RIF1"/>
    <property type="match status" value="1"/>
</dbReference>
<dbReference type="InterPro" id="IPR016024">
    <property type="entry name" value="ARM-type_fold"/>
</dbReference>
<reference evidence="10" key="1">
    <citation type="submission" date="2023-08" db="EMBL/GenBank/DDBJ databases">
        <title>Reference Genome Resource for the Citrus Pathogen Phytophthora citrophthora.</title>
        <authorList>
            <person name="Moller H."/>
            <person name="Coetzee B."/>
            <person name="Rose L.J."/>
            <person name="Van Niekerk J.M."/>
        </authorList>
    </citation>
    <scope>NUCLEOTIDE SEQUENCE</scope>
    <source>
        <strain evidence="10">STE-U-9442</strain>
    </source>
</reference>
<evidence type="ECO:0000256" key="3">
    <source>
        <dbReference type="ARBA" id="ARBA00022454"/>
    </source>
</evidence>
<dbReference type="InterPro" id="IPR011989">
    <property type="entry name" value="ARM-like"/>
</dbReference>
<evidence type="ECO:0000256" key="7">
    <source>
        <dbReference type="SAM" id="Coils"/>
    </source>
</evidence>
<feature type="region of interest" description="Disordered" evidence="8">
    <location>
        <begin position="827"/>
        <end position="891"/>
    </location>
</feature>
<dbReference type="EMBL" id="JASMQC010000016">
    <property type="protein sequence ID" value="KAK1939144.1"/>
    <property type="molecule type" value="Genomic_DNA"/>
</dbReference>
<name>A0AAD9LL01_9STRA</name>
<evidence type="ECO:0000256" key="5">
    <source>
        <dbReference type="ARBA" id="ARBA00023242"/>
    </source>
</evidence>
<dbReference type="InterPro" id="IPR022031">
    <property type="entry name" value="Rif1_N"/>
</dbReference>
<dbReference type="SUPFAM" id="SSF48371">
    <property type="entry name" value="ARM repeat"/>
    <property type="match status" value="2"/>
</dbReference>
<dbReference type="Gene3D" id="1.10.510.10">
    <property type="entry name" value="Transferase(Phosphotransferase) domain 1"/>
    <property type="match status" value="1"/>
</dbReference>
<keyword evidence="4" id="KW-0779">Telomere</keyword>
<feature type="compositionally biased region" description="Basic and acidic residues" evidence="8">
    <location>
        <begin position="842"/>
        <end position="853"/>
    </location>
</feature>
<feature type="coiled-coil region" evidence="7">
    <location>
        <begin position="1591"/>
        <end position="1660"/>
    </location>
</feature>